<evidence type="ECO:0000313" key="8">
    <source>
        <dbReference type="EMBL" id="PIQ87503.1"/>
    </source>
</evidence>
<dbReference type="HAMAP" id="MF_00532_B">
    <property type="entry name" value="Ribosomal_uS9_B"/>
    <property type="match status" value="1"/>
</dbReference>
<reference evidence="8 9" key="1">
    <citation type="submission" date="2017-09" db="EMBL/GenBank/DDBJ databases">
        <title>Depth-based differentiation of microbial function through sediment-hosted aquifers and enrichment of novel symbionts in the deep terrestrial subsurface.</title>
        <authorList>
            <person name="Probst A.J."/>
            <person name="Ladd B."/>
            <person name="Jarett J.K."/>
            <person name="Geller-Mcgrath D.E."/>
            <person name="Sieber C.M."/>
            <person name="Emerson J.B."/>
            <person name="Anantharaman K."/>
            <person name="Thomas B.C."/>
            <person name="Malmstrom R."/>
            <person name="Stieglmeier M."/>
            <person name="Klingl A."/>
            <person name="Woyke T."/>
            <person name="Ryan C.M."/>
            <person name="Banfield J.F."/>
        </authorList>
    </citation>
    <scope>NUCLEOTIDE SEQUENCE [LARGE SCALE GENOMIC DNA]</scope>
    <source>
        <strain evidence="8">CG11_big_fil_rev_8_21_14_0_20_45_26</strain>
    </source>
</reference>
<dbReference type="PANTHER" id="PTHR21569:SF1">
    <property type="entry name" value="SMALL RIBOSOMAL SUBUNIT PROTEIN US9M"/>
    <property type="match status" value="1"/>
</dbReference>
<dbReference type="SUPFAM" id="SSF54211">
    <property type="entry name" value="Ribosomal protein S5 domain 2-like"/>
    <property type="match status" value="1"/>
</dbReference>
<dbReference type="InterPro" id="IPR023035">
    <property type="entry name" value="Ribosomal_uS9_bac/plastid"/>
</dbReference>
<comment type="similarity">
    <text evidence="1 5 6">Belongs to the universal ribosomal protein uS9 family.</text>
</comment>
<evidence type="ECO:0000256" key="5">
    <source>
        <dbReference type="HAMAP-Rule" id="MF_00532"/>
    </source>
</evidence>
<dbReference type="InterPro" id="IPR020568">
    <property type="entry name" value="Ribosomal_Su5_D2-typ_SF"/>
</dbReference>
<evidence type="ECO:0000256" key="1">
    <source>
        <dbReference type="ARBA" id="ARBA00005251"/>
    </source>
</evidence>
<dbReference type="Gene3D" id="3.30.230.10">
    <property type="match status" value="1"/>
</dbReference>
<dbReference type="Pfam" id="PF00380">
    <property type="entry name" value="Ribosomal_S9"/>
    <property type="match status" value="1"/>
</dbReference>
<evidence type="ECO:0000256" key="2">
    <source>
        <dbReference type="ARBA" id="ARBA00022980"/>
    </source>
</evidence>
<dbReference type="InterPro" id="IPR000754">
    <property type="entry name" value="Ribosomal_uS9"/>
</dbReference>
<dbReference type="InterPro" id="IPR020574">
    <property type="entry name" value="Ribosomal_uS9_CS"/>
</dbReference>
<gene>
    <name evidence="5" type="primary">rpsI</name>
    <name evidence="8" type="ORF">COV74_00605</name>
</gene>
<accession>A0A2H0LST7</accession>
<dbReference type="GO" id="GO:0003735">
    <property type="term" value="F:structural constituent of ribosome"/>
    <property type="evidence" value="ECO:0007669"/>
    <property type="project" value="InterPro"/>
</dbReference>
<sequence>MAAKKASKSTFYATGRRKEATARVWLSAEGEKSFSVNGSPMAEYFSRETSRMIVNQPLELSKMTDKFQIKASVTGGGHSGQAGAIRLGISRALLQYQDSLRPSLRRTGLLTRDPREKERKKFGRKGARRSFQFTKR</sequence>
<dbReference type="GO" id="GO:0006412">
    <property type="term" value="P:translation"/>
    <property type="evidence" value="ECO:0007669"/>
    <property type="project" value="UniProtKB-UniRule"/>
</dbReference>
<evidence type="ECO:0000256" key="6">
    <source>
        <dbReference type="RuleBase" id="RU003815"/>
    </source>
</evidence>
<evidence type="ECO:0000256" key="3">
    <source>
        <dbReference type="ARBA" id="ARBA00023274"/>
    </source>
</evidence>
<dbReference type="NCBIfam" id="NF001099">
    <property type="entry name" value="PRK00132.1"/>
    <property type="match status" value="1"/>
</dbReference>
<feature type="region of interest" description="Disordered" evidence="7">
    <location>
        <begin position="104"/>
        <end position="136"/>
    </location>
</feature>
<keyword evidence="2 5" id="KW-0689">Ribosomal protein</keyword>
<dbReference type="FunFam" id="3.30.230.10:FF:000001">
    <property type="entry name" value="30S ribosomal protein S9"/>
    <property type="match status" value="1"/>
</dbReference>
<evidence type="ECO:0000313" key="9">
    <source>
        <dbReference type="Proteomes" id="UP000230859"/>
    </source>
</evidence>
<dbReference type="GO" id="GO:0003723">
    <property type="term" value="F:RNA binding"/>
    <property type="evidence" value="ECO:0007669"/>
    <property type="project" value="TreeGrafter"/>
</dbReference>
<dbReference type="InterPro" id="IPR014721">
    <property type="entry name" value="Ribsml_uS5_D2-typ_fold_subgr"/>
</dbReference>
<protein>
    <recommendedName>
        <fullName evidence="4 5">Small ribosomal subunit protein uS9</fullName>
    </recommendedName>
</protein>
<evidence type="ECO:0000256" key="4">
    <source>
        <dbReference type="ARBA" id="ARBA00035259"/>
    </source>
</evidence>
<comment type="caution">
    <text evidence="8">The sequence shown here is derived from an EMBL/GenBank/DDBJ whole genome shotgun (WGS) entry which is preliminary data.</text>
</comment>
<keyword evidence="3 5" id="KW-0687">Ribonucleoprotein</keyword>
<dbReference type="AlphaFoldDB" id="A0A2H0LST7"/>
<name>A0A2H0LST7_9BACT</name>
<dbReference type="EMBL" id="PCVY01000004">
    <property type="protein sequence ID" value="PIQ87503.1"/>
    <property type="molecule type" value="Genomic_DNA"/>
</dbReference>
<dbReference type="GO" id="GO:0022627">
    <property type="term" value="C:cytosolic small ribosomal subunit"/>
    <property type="evidence" value="ECO:0007669"/>
    <property type="project" value="TreeGrafter"/>
</dbReference>
<organism evidence="8 9">
    <name type="scientific">Candidatus Abzuiibacterium crystallinum</name>
    <dbReference type="NCBI Taxonomy" id="1974748"/>
    <lineage>
        <taxon>Bacteria</taxon>
        <taxon>Pseudomonadati</taxon>
        <taxon>Candidatus Omnitrophota</taxon>
        <taxon>Candidatus Abzuiibacterium</taxon>
    </lineage>
</organism>
<dbReference type="Proteomes" id="UP000230859">
    <property type="component" value="Unassembled WGS sequence"/>
</dbReference>
<proteinExistence type="inferred from homology"/>
<evidence type="ECO:0000256" key="7">
    <source>
        <dbReference type="SAM" id="MobiDB-lite"/>
    </source>
</evidence>
<feature type="compositionally biased region" description="Basic residues" evidence="7">
    <location>
        <begin position="120"/>
        <end position="136"/>
    </location>
</feature>
<dbReference type="PANTHER" id="PTHR21569">
    <property type="entry name" value="RIBOSOMAL PROTEIN S9"/>
    <property type="match status" value="1"/>
</dbReference>
<dbReference type="PROSITE" id="PS00360">
    <property type="entry name" value="RIBOSOMAL_S9"/>
    <property type="match status" value="1"/>
</dbReference>